<dbReference type="Pfam" id="PF09479">
    <property type="entry name" value="Flg_new"/>
    <property type="match status" value="3"/>
</dbReference>
<evidence type="ECO:0000256" key="2">
    <source>
        <dbReference type="SAM" id="MobiDB-lite"/>
    </source>
</evidence>
<dbReference type="InterPro" id="IPR026906">
    <property type="entry name" value="LRR_5"/>
</dbReference>
<dbReference type="GO" id="GO:0030313">
    <property type="term" value="C:cell envelope"/>
    <property type="evidence" value="ECO:0007669"/>
    <property type="project" value="UniProtKB-SubCell"/>
</dbReference>
<proteinExistence type="predicted"/>
<evidence type="ECO:0000313" key="4">
    <source>
        <dbReference type="Proteomes" id="UP000004935"/>
    </source>
</evidence>
<dbReference type="eggNOG" id="COG4886">
    <property type="taxonomic scope" value="Bacteria"/>
</dbReference>
<dbReference type="EMBL" id="ABAX03000024">
    <property type="protein sequence ID" value="EDR96363.1"/>
    <property type="molecule type" value="Genomic_DNA"/>
</dbReference>
<dbReference type="Pfam" id="PF13306">
    <property type="entry name" value="LRR_5"/>
    <property type="match status" value="2"/>
</dbReference>
<protein>
    <submittedName>
        <fullName evidence="3">Repeat protein</fullName>
    </submittedName>
</protein>
<dbReference type="AlphaFoldDB" id="B0MHM4"/>
<gene>
    <name evidence="3" type="ORF">ANACAC_02986</name>
</gene>
<dbReference type="InterPro" id="IPR032675">
    <property type="entry name" value="LRR_dom_sf"/>
</dbReference>
<comment type="subcellular location">
    <subcellularLocation>
        <location evidence="1">Cell envelope</location>
    </subcellularLocation>
</comment>
<dbReference type="STRING" id="411490.ANACAC_02986"/>
<comment type="caution">
    <text evidence="3">The sequence shown here is derived from an EMBL/GenBank/DDBJ whole genome shotgun (WGS) entry which is preliminary data.</text>
</comment>
<feature type="region of interest" description="Disordered" evidence="2">
    <location>
        <begin position="59"/>
        <end position="78"/>
    </location>
</feature>
<dbReference type="InterPro" id="IPR013378">
    <property type="entry name" value="InlB-like_B-rpt"/>
</dbReference>
<reference evidence="3" key="2">
    <citation type="submission" date="2013-11" db="EMBL/GenBank/DDBJ databases">
        <title>Draft genome sequence of Anaerostipes caccae (DSM 14662).</title>
        <authorList>
            <person name="Sudarsanam P."/>
            <person name="Ley R."/>
            <person name="Guruge J."/>
            <person name="Turnbaugh P.J."/>
            <person name="Mahowald M."/>
            <person name="Liep D."/>
            <person name="Gordon J."/>
        </authorList>
    </citation>
    <scope>NUCLEOTIDE SEQUENCE</scope>
    <source>
        <strain evidence="3">DSM 14662</strain>
    </source>
</reference>
<name>B0MHM4_ANACD</name>
<keyword evidence="4" id="KW-1185">Reference proteome</keyword>
<dbReference type="eggNOG" id="COG5492">
    <property type="taxonomic scope" value="Bacteria"/>
</dbReference>
<sequence length="792" mass="89540">MNTKEGMMDMKVQKSRKYIAKKLGVLAMAAVITGGSFCQPVFAAKTITSAKTENAVQKHNKVAADPTQGELPDKDGKPSGVKWALDTATGELSITGSGVPYLGSVMDNPAASPFWKSHREEIKKVVIEKTVRPVSMEGWFSRCSVLESVSKLPDSVVNAHRLFGDCIRLKKTPDFPENLEVASCMYDGCKNLTTVSDLPDHLKDAMDMFSGCEKLVDIPKLPQRLESGYRMFAGAGIENVLESDLPSGLKDGSYMFQGCKKIEKVYGLPDSLEKGYYMFYGCSNLDYVKKLPKGLKDAQGMFGACYNLKKFTKEFQIPDKAVTTVMFWAREGELHPTWVPAANKSLVNYPNWGSEGRGIILYCTVSLRDSERKLLKEVDVRYGDEFKKEQLPQAPKGYHWILPDLSELNQVEKDLTVTLQKEKEEYTVKFQDWNGKLLNEQKVGFEEAAKEPKAPARTGYTFTGWDKSFDKITGDNVVKAEYKKNEYTVKFQDWDGKLLNEQKVEFEEAAKEPKAPARTGYTFTGWDKSFDKITGDNVVKAEYKKNEYTVKFQDWDGKLLNEQKVEFEEAAKEPKAPARAGYTFTGWDKSFNKITGEITVTAKYSRNPAKADSTPHYNAQSKKPGVESLNRKLPLTKAVKSGRQIKVRWKKKKGAKGYVIYYSTKKKGKYKKIAVVGNRSNTKVILKSGKKYYFKARPYTKMKNGKIKYKKYIKAKKKELNKVVQVTYKNVSGYGKYEIWMKIGKKKYKKVKSFYHGGTLVYVKQKAKTGKKHSFLLKASVTKSGKSARVIK</sequence>
<accession>B0MHM4</accession>
<dbReference type="Gene3D" id="2.60.40.4270">
    <property type="entry name" value="Listeria-Bacteroides repeat domain"/>
    <property type="match status" value="3"/>
</dbReference>
<reference evidence="3" key="1">
    <citation type="submission" date="2007-11" db="EMBL/GenBank/DDBJ databases">
        <authorList>
            <person name="Fulton L."/>
            <person name="Clifton S."/>
            <person name="Fulton B."/>
            <person name="Xu J."/>
            <person name="Minx P."/>
            <person name="Pepin K.H."/>
            <person name="Johnson M."/>
            <person name="Thiruvilangam P."/>
            <person name="Bhonagiri V."/>
            <person name="Nash W.E."/>
            <person name="Mardis E.R."/>
            <person name="Wilson R.K."/>
        </authorList>
    </citation>
    <scope>NUCLEOTIDE SEQUENCE [LARGE SCALE GENOMIC DNA]</scope>
    <source>
        <strain evidence="3">DSM 14662</strain>
    </source>
</reference>
<dbReference type="Proteomes" id="UP000004935">
    <property type="component" value="Unassembled WGS sequence"/>
</dbReference>
<dbReference type="InterPro" id="IPR042229">
    <property type="entry name" value="Listeria/Bacterioides_rpt_sf"/>
</dbReference>
<dbReference type="Gene3D" id="2.60.40.10">
    <property type="entry name" value="Immunoglobulins"/>
    <property type="match status" value="1"/>
</dbReference>
<organism evidence="3 4">
    <name type="scientific">Anaerostipes caccae (strain DSM 14662 / CCUG 47493 / JCM 13470 / NCIMB 13811 / L1-92)</name>
    <dbReference type="NCBI Taxonomy" id="411490"/>
    <lineage>
        <taxon>Bacteria</taxon>
        <taxon>Bacillati</taxon>
        <taxon>Bacillota</taxon>
        <taxon>Clostridia</taxon>
        <taxon>Lachnospirales</taxon>
        <taxon>Lachnospiraceae</taxon>
        <taxon>Anaerostipes</taxon>
    </lineage>
</organism>
<evidence type="ECO:0000256" key="1">
    <source>
        <dbReference type="ARBA" id="ARBA00004196"/>
    </source>
</evidence>
<evidence type="ECO:0000313" key="3">
    <source>
        <dbReference type="EMBL" id="EDR96363.1"/>
    </source>
</evidence>
<dbReference type="HOGENOM" id="CLU_405272_0_0_9"/>
<dbReference type="Gene3D" id="3.80.10.10">
    <property type="entry name" value="Ribonuclease Inhibitor"/>
    <property type="match status" value="2"/>
</dbReference>
<dbReference type="InterPro" id="IPR013783">
    <property type="entry name" value="Ig-like_fold"/>
</dbReference>